<dbReference type="Pfam" id="PF10988">
    <property type="entry name" value="DUF2807"/>
    <property type="match status" value="1"/>
</dbReference>
<evidence type="ECO:0000259" key="1">
    <source>
        <dbReference type="Pfam" id="PF10988"/>
    </source>
</evidence>
<protein>
    <submittedName>
        <fullName evidence="2">DUF2807 domain-containing protein</fullName>
    </submittedName>
</protein>
<reference evidence="2 3" key="1">
    <citation type="submission" date="2017-04" db="EMBL/GenBank/DDBJ databases">
        <title>Compelte genome sequence of WV33.</title>
        <authorList>
            <person name="Lee P.C."/>
        </authorList>
    </citation>
    <scope>NUCLEOTIDE SEQUENCE [LARGE SCALE GENOMIC DNA]</scope>
    <source>
        <strain evidence="2 3">WV33</strain>
    </source>
</reference>
<dbReference type="EMBL" id="CP020918">
    <property type="protein sequence ID" value="AWG21589.1"/>
    <property type="molecule type" value="Genomic_DNA"/>
</dbReference>
<proteinExistence type="predicted"/>
<accession>A0A2S1LCW7</accession>
<sequence>MMKNSLLMAYKIIPALFCLLLLSSCNDWFNLKSITGSGNVITENRKIDENFVGIDVSNGIDVIVKHGDNFEVIVEADDNLQDEITTTVKNGILVIDCEYNSFLDVSSKKVIVTMPKIEQLESSSASSITSEMTLKTNAIDISSSSGSSVDLKINADKLTCKASSGSDITLRGLALELEAKASSGSDIEAKDMAANKVIARSSSGSSIEVNPIVELQANASSGSSINYLKTPKKISRESSSGASIGLN</sequence>
<dbReference type="OrthoDB" id="1422484at2"/>
<dbReference type="PROSITE" id="PS51257">
    <property type="entry name" value="PROKAR_LIPOPROTEIN"/>
    <property type="match status" value="1"/>
</dbReference>
<gene>
    <name evidence="2" type="ORF">FFWV33_08615</name>
</gene>
<dbReference type="KEGG" id="ffa:FFWV33_08615"/>
<dbReference type="AlphaFoldDB" id="A0A2S1LCW7"/>
<organism evidence="2 3">
    <name type="scientific">Flavobacterium faecale</name>
    <dbReference type="NCBI Taxonomy" id="1355330"/>
    <lineage>
        <taxon>Bacteria</taxon>
        <taxon>Pseudomonadati</taxon>
        <taxon>Bacteroidota</taxon>
        <taxon>Flavobacteriia</taxon>
        <taxon>Flavobacteriales</taxon>
        <taxon>Flavobacteriaceae</taxon>
        <taxon>Flavobacterium</taxon>
    </lineage>
</organism>
<feature type="domain" description="Putative auto-transporter adhesin head GIN" evidence="1">
    <location>
        <begin position="50"/>
        <end position="231"/>
    </location>
</feature>
<dbReference type="Gene3D" id="2.160.20.120">
    <property type="match status" value="1"/>
</dbReference>
<name>A0A2S1LCW7_9FLAO</name>
<evidence type="ECO:0000313" key="2">
    <source>
        <dbReference type="EMBL" id="AWG21589.1"/>
    </source>
</evidence>
<dbReference type="InterPro" id="IPR021255">
    <property type="entry name" value="DUF2807"/>
</dbReference>
<dbReference type="RefSeq" id="WP_108740527.1">
    <property type="nucleotide sequence ID" value="NZ_CP020918.1"/>
</dbReference>
<keyword evidence="3" id="KW-1185">Reference proteome</keyword>
<evidence type="ECO:0000313" key="3">
    <source>
        <dbReference type="Proteomes" id="UP000244527"/>
    </source>
</evidence>
<dbReference type="Proteomes" id="UP000244527">
    <property type="component" value="Chromosome"/>
</dbReference>